<organism evidence="5">
    <name type="scientific">Petromyzon marinus</name>
    <name type="common">Sea lamprey</name>
    <dbReference type="NCBI Taxonomy" id="7757"/>
    <lineage>
        <taxon>Eukaryota</taxon>
        <taxon>Metazoa</taxon>
        <taxon>Chordata</taxon>
        <taxon>Craniata</taxon>
        <taxon>Vertebrata</taxon>
        <taxon>Cyclostomata</taxon>
        <taxon>Hyperoartia</taxon>
        <taxon>Petromyzontiformes</taxon>
        <taxon>Petromyzontidae</taxon>
        <taxon>Petromyzon</taxon>
    </lineage>
</organism>
<reference evidence="5" key="1">
    <citation type="submission" date="2025-08" db="UniProtKB">
        <authorList>
            <consortium name="Ensembl"/>
        </authorList>
    </citation>
    <scope>IDENTIFICATION</scope>
</reference>
<dbReference type="GO" id="GO:1902732">
    <property type="term" value="P:positive regulation of chondrocyte proliferation"/>
    <property type="evidence" value="ECO:0007669"/>
    <property type="project" value="Ensembl"/>
</dbReference>
<accession>S4RKN5</accession>
<evidence type="ECO:0000256" key="3">
    <source>
        <dbReference type="ARBA" id="ARBA00023006"/>
    </source>
</evidence>
<dbReference type="GO" id="GO:0000407">
    <property type="term" value="C:phagophore assembly site"/>
    <property type="evidence" value="ECO:0007669"/>
    <property type="project" value="UniProtKB-SubCell"/>
</dbReference>
<dbReference type="GO" id="GO:0034727">
    <property type="term" value="P:piecemeal microautophagy of the nucleus"/>
    <property type="evidence" value="ECO:0007669"/>
    <property type="project" value="TreeGrafter"/>
</dbReference>
<feature type="region of interest" description="Disordered" evidence="4">
    <location>
        <begin position="258"/>
        <end position="282"/>
    </location>
</feature>
<keyword evidence="3" id="KW-0072">Autophagy</keyword>
<reference evidence="5" key="2">
    <citation type="submission" date="2025-09" db="UniProtKB">
        <authorList>
            <consortium name="Ensembl"/>
        </authorList>
    </citation>
    <scope>IDENTIFICATION</scope>
</reference>
<dbReference type="Gene3D" id="3.30.900.10">
    <property type="entry name" value="HORMA domain"/>
    <property type="match status" value="1"/>
</dbReference>
<name>S4RKN5_PETMA</name>
<protein>
    <submittedName>
        <fullName evidence="5">ATG13 autophagy related 13 homolog (S. cerevisiae)</fullName>
    </submittedName>
</protein>
<dbReference type="OMA" id="ETWYISL"/>
<dbReference type="GO" id="GO:0061181">
    <property type="term" value="P:regulation of chondrocyte development"/>
    <property type="evidence" value="ECO:0007669"/>
    <property type="project" value="Ensembl"/>
</dbReference>
<dbReference type="PANTHER" id="PTHR13430">
    <property type="match status" value="1"/>
</dbReference>
<dbReference type="InterPro" id="IPR036570">
    <property type="entry name" value="HORMA_dom_sf"/>
</dbReference>
<evidence type="ECO:0000256" key="4">
    <source>
        <dbReference type="SAM" id="MobiDB-lite"/>
    </source>
</evidence>
<dbReference type="STRING" id="7757.ENSPMAP00000005768"/>
<feature type="compositionally biased region" description="Low complexity" evidence="4">
    <location>
        <begin position="366"/>
        <end position="381"/>
    </location>
</feature>
<dbReference type="Ensembl" id="ENSPMAT00000005793.1">
    <property type="protein sequence ID" value="ENSPMAP00000005768.1"/>
    <property type="gene ID" value="ENSPMAG00000005225.1"/>
</dbReference>
<dbReference type="GO" id="GO:0010506">
    <property type="term" value="P:regulation of autophagy"/>
    <property type="evidence" value="ECO:0007669"/>
    <property type="project" value="Ensembl"/>
</dbReference>
<dbReference type="GO" id="GO:0005829">
    <property type="term" value="C:cytosol"/>
    <property type="evidence" value="ECO:0007669"/>
    <property type="project" value="TreeGrafter"/>
</dbReference>
<dbReference type="AlphaFoldDB" id="S4RKN5"/>
<evidence type="ECO:0000313" key="5">
    <source>
        <dbReference type="Ensembl" id="ENSPMAP00000005768.1"/>
    </source>
</evidence>
<comment type="subcellular location">
    <subcellularLocation>
        <location evidence="1">Preautophagosomal structure</location>
    </subcellularLocation>
</comment>
<dbReference type="GO" id="GO:0034497">
    <property type="term" value="P:protein localization to phagophore assembly site"/>
    <property type="evidence" value="ECO:0007669"/>
    <property type="project" value="TreeGrafter"/>
</dbReference>
<dbReference type="GO" id="GO:0000423">
    <property type="term" value="P:mitophagy"/>
    <property type="evidence" value="ECO:0007669"/>
    <property type="project" value="TreeGrafter"/>
</dbReference>
<sequence>FNLVIRDIPEVSQEAKRAMGNQLPGVGMPMCVEVSLKTCEGDSMGLEVWSLEMNEKCDHEVKVSYTVYNRLSLLLKSLLAVTRVTPAYKLSRKQGHDYVILYRIYFDEVQLGCLGEGFQTLRVGMVGTPEGTITLGCAYRTNLTFIANRQLEQNKPLMGIIIDHFSDNPRHSSSAAQPCMHRRAGGGEETCGSTDDFQDMCASSFSTSPPSQMSSCNLTPCGFTKKISNLCYMYYMTVNCYISKVHCGYHDEGDGGGSSSLPSTCTHTPPRPRYNSLTSLAPQRKPCESTPMIKLNAGSCDRSGAGRSGVQDLLLFPVCRKPGAFVSKPPAQVSPALDLPFASFVRDATAEEGVSEGPPSSPLPGSPEHSGPLESLHGSLGSPHGSQILHDDFIIVDLKPAFSKDDLLPMDLGSFYREFQNPPPLSSFCIESITQSMAEDFDSLPEKLAEYERSMEEFDSFVETLQ</sequence>
<comment type="similarity">
    <text evidence="2">Belongs to the ATG13 family. Metazoan subfamily.</text>
</comment>
<feature type="region of interest" description="Disordered" evidence="4">
    <location>
        <begin position="348"/>
        <end position="381"/>
    </location>
</feature>
<dbReference type="InterPro" id="IPR040182">
    <property type="entry name" value="ATG13"/>
</dbReference>
<dbReference type="GO" id="GO:1990316">
    <property type="term" value="C:Atg1/ULK1 kinase complex"/>
    <property type="evidence" value="ECO:0007669"/>
    <property type="project" value="TreeGrafter"/>
</dbReference>
<evidence type="ECO:0000256" key="1">
    <source>
        <dbReference type="ARBA" id="ARBA00004329"/>
    </source>
</evidence>
<evidence type="ECO:0000256" key="2">
    <source>
        <dbReference type="ARBA" id="ARBA00007341"/>
    </source>
</evidence>
<dbReference type="HOGENOM" id="CLU_036365_0_0_1"/>
<proteinExistence type="inferred from homology"/>
<dbReference type="GeneTree" id="ENSGT00390000007055"/>
<dbReference type="PANTHER" id="PTHR13430:SF4">
    <property type="entry name" value="AUTOPHAGY-RELATED PROTEIN 13"/>
    <property type="match status" value="1"/>
</dbReference>